<protein>
    <recommendedName>
        <fullName evidence="4">DUF883 family protein</fullName>
    </recommendedName>
</protein>
<feature type="compositionally biased region" description="Low complexity" evidence="1">
    <location>
        <begin position="45"/>
        <end position="58"/>
    </location>
</feature>
<proteinExistence type="predicted"/>
<evidence type="ECO:0000313" key="2">
    <source>
        <dbReference type="EMBL" id="GLK69274.1"/>
    </source>
</evidence>
<sequence length="101" mass="10242">MADTIKGSADALADDVASAGKHAGAQAHRAASSFEDSVESASEKGASSIRSAGRRGSALYDEATEQVDSRVASLEESIRRNPLAAAGAALVVGLILGRFVL</sequence>
<evidence type="ECO:0000256" key="1">
    <source>
        <dbReference type="SAM" id="MobiDB-lite"/>
    </source>
</evidence>
<dbReference type="EMBL" id="BSFI01000021">
    <property type="protein sequence ID" value="GLK69274.1"/>
    <property type="molecule type" value="Genomic_DNA"/>
</dbReference>
<dbReference type="AlphaFoldDB" id="A0A9W6J4M5"/>
<evidence type="ECO:0000313" key="3">
    <source>
        <dbReference type="Proteomes" id="UP001143372"/>
    </source>
</evidence>
<reference evidence="2" key="1">
    <citation type="journal article" date="2014" name="Int. J. Syst. Evol. Microbiol.">
        <title>Complete genome sequence of Corynebacterium casei LMG S-19264T (=DSM 44701T), isolated from a smear-ripened cheese.</title>
        <authorList>
            <consortium name="US DOE Joint Genome Institute (JGI-PGF)"/>
            <person name="Walter F."/>
            <person name="Albersmeier A."/>
            <person name="Kalinowski J."/>
            <person name="Ruckert C."/>
        </authorList>
    </citation>
    <scope>NUCLEOTIDE SEQUENCE</scope>
    <source>
        <strain evidence="2">VKM B-2347</strain>
    </source>
</reference>
<gene>
    <name evidence="2" type="ORF">GCM10008179_29120</name>
</gene>
<keyword evidence="3" id="KW-1185">Reference proteome</keyword>
<organism evidence="2 3">
    <name type="scientific">Hansschlegelia plantiphila</name>
    <dbReference type="NCBI Taxonomy" id="374655"/>
    <lineage>
        <taxon>Bacteria</taxon>
        <taxon>Pseudomonadati</taxon>
        <taxon>Pseudomonadota</taxon>
        <taxon>Alphaproteobacteria</taxon>
        <taxon>Hyphomicrobiales</taxon>
        <taxon>Methylopilaceae</taxon>
        <taxon>Hansschlegelia</taxon>
    </lineage>
</organism>
<evidence type="ECO:0008006" key="4">
    <source>
        <dbReference type="Google" id="ProtNLM"/>
    </source>
</evidence>
<comment type="caution">
    <text evidence="2">The sequence shown here is derived from an EMBL/GenBank/DDBJ whole genome shotgun (WGS) entry which is preliminary data.</text>
</comment>
<feature type="region of interest" description="Disordered" evidence="1">
    <location>
        <begin position="23"/>
        <end position="61"/>
    </location>
</feature>
<accession>A0A9W6J4M5</accession>
<dbReference type="RefSeq" id="WP_271169502.1">
    <property type="nucleotide sequence ID" value="NZ_BSFI01000021.1"/>
</dbReference>
<name>A0A9W6J4M5_9HYPH</name>
<dbReference type="Proteomes" id="UP001143372">
    <property type="component" value="Unassembled WGS sequence"/>
</dbReference>
<reference evidence="2" key="2">
    <citation type="submission" date="2023-01" db="EMBL/GenBank/DDBJ databases">
        <authorList>
            <person name="Sun Q."/>
            <person name="Evtushenko L."/>
        </authorList>
    </citation>
    <scope>NUCLEOTIDE SEQUENCE</scope>
    <source>
        <strain evidence="2">VKM B-2347</strain>
    </source>
</reference>